<evidence type="ECO:0000259" key="1">
    <source>
        <dbReference type="Pfam" id="PF00135"/>
    </source>
</evidence>
<gene>
    <name evidence="2" type="ORF">CLCR_08253</name>
</gene>
<dbReference type="AlphaFoldDB" id="A0A1C1CT94"/>
<dbReference type="STRING" id="86049.A0A1C1CT94"/>
<dbReference type="Proteomes" id="UP000094526">
    <property type="component" value="Unassembled WGS sequence"/>
</dbReference>
<dbReference type="Pfam" id="PF00135">
    <property type="entry name" value="COesterase"/>
    <property type="match status" value="1"/>
</dbReference>
<dbReference type="InterPro" id="IPR002018">
    <property type="entry name" value="CarbesteraseB"/>
</dbReference>
<evidence type="ECO:0000313" key="3">
    <source>
        <dbReference type="Proteomes" id="UP000094526"/>
    </source>
</evidence>
<dbReference type="VEuPathDB" id="FungiDB:G647_06371"/>
<dbReference type="eggNOG" id="KOG1516">
    <property type="taxonomic scope" value="Eukaryota"/>
</dbReference>
<dbReference type="EMBL" id="LGRB01000009">
    <property type="protein sequence ID" value="OCT51728.1"/>
    <property type="molecule type" value="Genomic_DNA"/>
</dbReference>
<dbReference type="PANTHER" id="PTHR43142:SF5">
    <property type="entry name" value="CARBOXYLIC ESTER HYDROLASE"/>
    <property type="match status" value="1"/>
</dbReference>
<accession>A0A1C1CT94</accession>
<dbReference type="Gene3D" id="3.40.50.1820">
    <property type="entry name" value="alpha/beta hydrolase"/>
    <property type="match status" value="1"/>
</dbReference>
<sequence length="535" mass="59003">MHISRDIAGLGTVSTDKTYFDGTVAQFRGIPYGAVTRRFQRPKIVDEWPTKALDASRFGPVSPTPALAASLNLVGAVLPAEDPVPPVDEFLCLNLNITTPTHNSAATKLPVFVFIHGGANCMGAGSAVQYDGAPLVHMSLGMEQPIVVVTMNFRLGAFGFLASADLELDNRRAGDRGVGNYGIHDQIVALRWVKRYIAAFDGDPGQVTVVGQSAGGSDIHIQMLSRWAAREGLFSQAVIMSGNAVLTTRSLEHQERIYQTILAHLQIPSDIHALDKVQHLRDVPVNELLDAYTATGSPLPNWQATVDGFLLDELPRSSTIGKQQYDGCIRRIIIGDCEKEGIIWGPRIARLGWTPGKIRELLSSCFPAPVVEHMTSSYNLSDFSNEQAVSILEPFCSDAEFGRDIHEIAKSFSGRKAFYYHMRYGNPFPGPFQNLAHHAVDLLFLFQTYNHLLPDELVKAAQQMGRHWITFINGGDPWPAYSEGECGMCYGPEEVVPLDRKEDDMGRYERWETLGGTDEWPRCSMIIRGEIASSV</sequence>
<protein>
    <submittedName>
        <fullName evidence="2">Putative carboxylesterase</fullName>
    </submittedName>
</protein>
<name>A0A1C1CT94_9EURO</name>
<organism evidence="2 3">
    <name type="scientific">Cladophialophora carrionii</name>
    <dbReference type="NCBI Taxonomy" id="86049"/>
    <lineage>
        <taxon>Eukaryota</taxon>
        <taxon>Fungi</taxon>
        <taxon>Dikarya</taxon>
        <taxon>Ascomycota</taxon>
        <taxon>Pezizomycotina</taxon>
        <taxon>Eurotiomycetes</taxon>
        <taxon>Chaetothyriomycetidae</taxon>
        <taxon>Chaetothyriales</taxon>
        <taxon>Herpotrichiellaceae</taxon>
        <taxon>Cladophialophora</taxon>
    </lineage>
</organism>
<dbReference type="VEuPathDB" id="FungiDB:CLCR_08253"/>
<keyword evidence="3" id="KW-1185">Reference proteome</keyword>
<dbReference type="InterPro" id="IPR029058">
    <property type="entry name" value="AB_hydrolase_fold"/>
</dbReference>
<comment type="caution">
    <text evidence="2">The sequence shown here is derived from an EMBL/GenBank/DDBJ whole genome shotgun (WGS) entry which is preliminary data.</text>
</comment>
<reference evidence="3" key="1">
    <citation type="submission" date="2015-07" db="EMBL/GenBank/DDBJ databases">
        <authorList>
            <person name="Teixeira M.M."/>
            <person name="Souza R.C."/>
            <person name="Almeida L.G."/>
            <person name="Vicente V.A."/>
            <person name="de Hoog S."/>
            <person name="Bocca A.L."/>
            <person name="de Almeida S.R."/>
            <person name="Vasconcelos A.T."/>
            <person name="Felipe M.S."/>
        </authorList>
    </citation>
    <scope>NUCLEOTIDE SEQUENCE [LARGE SCALE GENOMIC DNA]</scope>
    <source>
        <strain evidence="3">KSF</strain>
    </source>
</reference>
<proteinExistence type="predicted"/>
<evidence type="ECO:0000313" key="2">
    <source>
        <dbReference type="EMBL" id="OCT51728.1"/>
    </source>
</evidence>
<dbReference type="PANTHER" id="PTHR43142">
    <property type="entry name" value="CARBOXYLIC ESTER HYDROLASE"/>
    <property type="match status" value="1"/>
</dbReference>
<dbReference type="OrthoDB" id="3200163at2759"/>
<dbReference type="SUPFAM" id="SSF53474">
    <property type="entry name" value="alpha/beta-Hydrolases"/>
    <property type="match status" value="1"/>
</dbReference>
<feature type="domain" description="Carboxylesterase type B" evidence="1">
    <location>
        <begin position="20"/>
        <end position="479"/>
    </location>
</feature>